<proteinExistence type="predicted"/>
<protein>
    <submittedName>
        <fullName evidence="2">Uncharacterized protein</fullName>
    </submittedName>
</protein>
<comment type="caution">
    <text evidence="2">The sequence shown here is derived from an EMBL/GenBank/DDBJ whole genome shotgun (WGS) entry which is preliminary data.</text>
</comment>
<keyword evidence="1" id="KW-1133">Transmembrane helix</keyword>
<feature type="transmembrane region" description="Helical" evidence="1">
    <location>
        <begin position="65"/>
        <end position="84"/>
    </location>
</feature>
<evidence type="ECO:0000313" key="2">
    <source>
        <dbReference type="EMBL" id="ORD93384.1"/>
    </source>
</evidence>
<name>A0A1Y1S5F6_9MICR</name>
<reference evidence="2 3" key="1">
    <citation type="journal article" date="2017" name="Environ. Microbiol.">
        <title>Decay of the glycolytic pathway and adaptation to intranuclear parasitism within Enterocytozoonidae microsporidia.</title>
        <authorList>
            <person name="Wiredu Boakye D."/>
            <person name="Jaroenlak P."/>
            <person name="Prachumwat A."/>
            <person name="Williams T.A."/>
            <person name="Bateman K.S."/>
            <person name="Itsathitphaisarn O."/>
            <person name="Sritunyalucksana K."/>
            <person name="Paszkiewicz K.H."/>
            <person name="Moore K.A."/>
            <person name="Stentiford G.D."/>
            <person name="Williams B.A."/>
        </authorList>
    </citation>
    <scope>NUCLEOTIDE SEQUENCE [LARGE SCALE GENOMIC DNA]</scope>
    <source>
        <strain evidence="2 3">GB1</strain>
    </source>
</reference>
<keyword evidence="1" id="KW-0472">Membrane</keyword>
<feature type="transmembrane region" description="Helical" evidence="1">
    <location>
        <begin position="323"/>
        <end position="345"/>
    </location>
</feature>
<accession>A0A1Y1S5F6</accession>
<feature type="transmembrane region" description="Helical" evidence="1">
    <location>
        <begin position="232"/>
        <end position="253"/>
    </location>
</feature>
<feature type="transmembrane region" description="Helical" evidence="1">
    <location>
        <begin position="410"/>
        <end position="431"/>
    </location>
</feature>
<feature type="transmembrane region" description="Helical" evidence="1">
    <location>
        <begin position="6"/>
        <end position="28"/>
    </location>
</feature>
<gene>
    <name evidence="2" type="ORF">ECANGB1_2408</name>
</gene>
<evidence type="ECO:0000256" key="1">
    <source>
        <dbReference type="SAM" id="Phobius"/>
    </source>
</evidence>
<feature type="transmembrane region" description="Helical" evidence="1">
    <location>
        <begin position="357"/>
        <end position="373"/>
    </location>
</feature>
<dbReference type="OrthoDB" id="2195930at2759"/>
<feature type="transmembrane region" description="Helical" evidence="1">
    <location>
        <begin position="40"/>
        <end position="59"/>
    </location>
</feature>
<dbReference type="AlphaFoldDB" id="A0A1Y1S5F6"/>
<evidence type="ECO:0000313" key="3">
    <source>
        <dbReference type="Proteomes" id="UP000192639"/>
    </source>
</evidence>
<dbReference type="Proteomes" id="UP000192639">
    <property type="component" value="Unassembled WGS sequence"/>
</dbReference>
<keyword evidence="3" id="KW-1185">Reference proteome</keyword>
<dbReference type="VEuPathDB" id="MicrosporidiaDB:ECANGB1_2408"/>
<sequence length="464" mass="52558">MIINIFSVMLLQDCSFILYQYVSILKISKNFTGKEISSKIIPFFYYTTLAIIPFVYTTLITINLYYFYMMTVLLPAAVLFLVFFSPKYRAVGIETNLSPTPAQMKTNPVSMTMARLAYVVGSISEIFRSTLRTITPKVGQKKQDRNYLLWYKLQSEGLKALCTWVAQDIFFETGNFRLIYGLSIGTNAIAFGWILLGEKTKSAAKSTSLMEIVRGVRNAFSLLNDKEVINEVFIVVGNTMKIFVGLFSNSILFEIDKDVKEREKEKKGEIETETETRSRNSTGNRVAMGINYFLYKTVNLVSRLILLLTLHKVGQKGEDRKKILGVGYVIGAVKMTSTLCAALLCEFVFKKLDGYNLQFYSFPVVLLVFGFFIKAPTRFIGNAMYFMTSLTLAINDSFSRDVLLKMKNINLFACFNLFMVGLISSVINFTTGYLNMGVRRKCMVYLFGGVGVYALLVICRLLSN</sequence>
<dbReference type="EMBL" id="LWDP01000093">
    <property type="protein sequence ID" value="ORD93384.1"/>
    <property type="molecule type" value="Genomic_DNA"/>
</dbReference>
<feature type="transmembrane region" description="Helical" evidence="1">
    <location>
        <begin position="443"/>
        <end position="462"/>
    </location>
</feature>
<keyword evidence="1" id="KW-0812">Transmembrane</keyword>
<organism evidence="2 3">
    <name type="scientific">Enterospora canceri</name>
    <dbReference type="NCBI Taxonomy" id="1081671"/>
    <lineage>
        <taxon>Eukaryota</taxon>
        <taxon>Fungi</taxon>
        <taxon>Fungi incertae sedis</taxon>
        <taxon>Microsporidia</taxon>
        <taxon>Enterocytozoonidae</taxon>
        <taxon>Enterospora</taxon>
    </lineage>
</organism>
<feature type="transmembrane region" description="Helical" evidence="1">
    <location>
        <begin position="178"/>
        <end position="196"/>
    </location>
</feature>